<accession>A0ABU9ASW7</accession>
<evidence type="ECO:0008006" key="3">
    <source>
        <dbReference type="Google" id="ProtNLM"/>
    </source>
</evidence>
<organism evidence="1 2">
    <name type="scientific">Luteolibacter soli</name>
    <dbReference type="NCBI Taxonomy" id="3135280"/>
    <lineage>
        <taxon>Bacteria</taxon>
        <taxon>Pseudomonadati</taxon>
        <taxon>Verrucomicrobiota</taxon>
        <taxon>Verrucomicrobiia</taxon>
        <taxon>Verrucomicrobiales</taxon>
        <taxon>Verrucomicrobiaceae</taxon>
        <taxon>Luteolibacter</taxon>
    </lineage>
</organism>
<gene>
    <name evidence="1" type="ORF">WKV53_10010</name>
</gene>
<sequence>MNSEFSGNIVDSTGAPLVAWGETVFLKRLFEELEAQLGDDFSRFTFVVHRRVFGEIAGSKINLDPGGPNRVLIVISDECEAFPCQEFQSYRVVFRAYGSPLGGDSRIHAFPVGYLNAAGLVEPVEFDQRQVTVFFSGYLNRNRLDVYKQFRPVWWLPKRNLSQNRYIREIARRAAERFTKERSFPDAIPGGHVAFTDWFGRGLAPEEYAQTLANSRIAICPPGFESHETIRHWEAMRLGCVVISAPLPPNRFYSNSPIIQLSDWSDLKPTVNRLLNNPSELRARHLATVDWWKKACSEKAVADYMARIIVMPDS</sequence>
<evidence type="ECO:0000313" key="2">
    <source>
        <dbReference type="Proteomes" id="UP001371305"/>
    </source>
</evidence>
<dbReference type="Proteomes" id="UP001371305">
    <property type="component" value="Unassembled WGS sequence"/>
</dbReference>
<dbReference type="RefSeq" id="WP_341404433.1">
    <property type="nucleotide sequence ID" value="NZ_JBBUKT010000003.1"/>
</dbReference>
<comment type="caution">
    <text evidence="1">The sequence shown here is derived from an EMBL/GenBank/DDBJ whole genome shotgun (WGS) entry which is preliminary data.</text>
</comment>
<evidence type="ECO:0000313" key="1">
    <source>
        <dbReference type="EMBL" id="MEK7950832.1"/>
    </source>
</evidence>
<name>A0ABU9ASW7_9BACT</name>
<dbReference type="EMBL" id="JBBUKT010000003">
    <property type="protein sequence ID" value="MEK7950832.1"/>
    <property type="molecule type" value="Genomic_DNA"/>
</dbReference>
<reference evidence="1 2" key="1">
    <citation type="submission" date="2024-04" db="EMBL/GenBank/DDBJ databases">
        <title>Luteolibacter sp. isolated from soil.</title>
        <authorList>
            <person name="An J."/>
        </authorList>
    </citation>
    <scope>NUCLEOTIDE SEQUENCE [LARGE SCALE GENOMIC DNA]</scope>
    <source>
        <strain evidence="1 2">Y139</strain>
    </source>
</reference>
<proteinExistence type="predicted"/>
<protein>
    <recommendedName>
        <fullName evidence="3">Exostosin GT47 domain-containing protein</fullName>
    </recommendedName>
</protein>
<keyword evidence="2" id="KW-1185">Reference proteome</keyword>